<feature type="domain" description="Retroviral polymerase SH3-like" evidence="1">
    <location>
        <begin position="30"/>
        <end position="90"/>
    </location>
</feature>
<dbReference type="InterPro" id="IPR057670">
    <property type="entry name" value="SH3_retrovirus"/>
</dbReference>
<evidence type="ECO:0000313" key="2">
    <source>
        <dbReference type="EMBL" id="KAH0777762.1"/>
    </source>
</evidence>
<dbReference type="EMBL" id="JAIVGD010000003">
    <property type="protein sequence ID" value="KAH0777762.1"/>
    <property type="molecule type" value="Genomic_DNA"/>
</dbReference>
<dbReference type="Proteomes" id="UP000826656">
    <property type="component" value="Unassembled WGS sequence"/>
</dbReference>
<accession>A0ABQ7WAL0</accession>
<organism evidence="2 3">
    <name type="scientific">Solanum tuberosum</name>
    <name type="common">Potato</name>
    <dbReference type="NCBI Taxonomy" id="4113"/>
    <lineage>
        <taxon>Eukaryota</taxon>
        <taxon>Viridiplantae</taxon>
        <taxon>Streptophyta</taxon>
        <taxon>Embryophyta</taxon>
        <taxon>Tracheophyta</taxon>
        <taxon>Spermatophyta</taxon>
        <taxon>Magnoliopsida</taxon>
        <taxon>eudicotyledons</taxon>
        <taxon>Gunneridae</taxon>
        <taxon>Pentapetalae</taxon>
        <taxon>asterids</taxon>
        <taxon>lamiids</taxon>
        <taxon>Solanales</taxon>
        <taxon>Solanaceae</taxon>
        <taxon>Solanoideae</taxon>
        <taxon>Solaneae</taxon>
        <taxon>Solanum</taxon>
    </lineage>
</organism>
<evidence type="ECO:0000313" key="3">
    <source>
        <dbReference type="Proteomes" id="UP000826656"/>
    </source>
</evidence>
<gene>
    <name evidence="2" type="ORF">KY290_009173</name>
</gene>
<reference evidence="2 3" key="1">
    <citation type="journal article" date="2021" name="bioRxiv">
        <title>Chromosome-scale and haplotype-resolved genome assembly of a tetraploid potato cultivar.</title>
        <authorList>
            <person name="Sun H."/>
            <person name="Jiao W.-B."/>
            <person name="Krause K."/>
            <person name="Campoy J.A."/>
            <person name="Goel M."/>
            <person name="Folz-Donahue K."/>
            <person name="Kukat C."/>
            <person name="Huettel B."/>
            <person name="Schneeberger K."/>
        </authorList>
    </citation>
    <scope>NUCLEOTIDE SEQUENCE [LARGE SCALE GENOMIC DNA]</scope>
    <source>
        <strain evidence="2">SolTubOtavaFocal</strain>
        <tissue evidence="2">Leaves</tissue>
    </source>
</reference>
<comment type="caution">
    <text evidence="2">The sequence shown here is derived from an EMBL/GenBank/DDBJ whole genome shotgun (WGS) entry which is preliminary data.</text>
</comment>
<protein>
    <recommendedName>
        <fullName evidence="1">Retroviral polymerase SH3-like domain-containing protein</fullName>
    </recommendedName>
</protein>
<dbReference type="Pfam" id="PF25597">
    <property type="entry name" value="SH3_retrovirus"/>
    <property type="match status" value="1"/>
</dbReference>
<evidence type="ECO:0000259" key="1">
    <source>
        <dbReference type="Pfam" id="PF25597"/>
    </source>
</evidence>
<proteinExistence type="predicted"/>
<keyword evidence="3" id="KW-1185">Reference proteome</keyword>
<name>A0ABQ7WAL0_SOLTU</name>
<sequence length="234" mass="26102">MPTEVLQGRSPHQVFHKTKPILDHLRTLGCLAYATSLVKDDKFSPRAHACVMMGYSSTQKGYLLYHLNLKKLIVSRKVIFKEHVFPFAQLQDKSMPVFVNDSLKATNYEVCDNDIVVVTPNYVANHDDSAIGDGNNLNGSDAIHIDDVVNGSDTDADDLEAVPAETQEIVEVPEASLYPDTESIVMPITSSRISHPPIWMKKYVTHVIDFDYPHSFANNVSYSKLSFTLSSLSE</sequence>